<evidence type="ECO:0000313" key="1">
    <source>
        <dbReference type="EMBL" id="KAI4323995.1"/>
    </source>
</evidence>
<name>A0ACB9MIQ9_BAUVA</name>
<proteinExistence type="predicted"/>
<organism evidence="1 2">
    <name type="scientific">Bauhinia variegata</name>
    <name type="common">Purple orchid tree</name>
    <name type="synonym">Phanera variegata</name>
    <dbReference type="NCBI Taxonomy" id="167791"/>
    <lineage>
        <taxon>Eukaryota</taxon>
        <taxon>Viridiplantae</taxon>
        <taxon>Streptophyta</taxon>
        <taxon>Embryophyta</taxon>
        <taxon>Tracheophyta</taxon>
        <taxon>Spermatophyta</taxon>
        <taxon>Magnoliopsida</taxon>
        <taxon>eudicotyledons</taxon>
        <taxon>Gunneridae</taxon>
        <taxon>Pentapetalae</taxon>
        <taxon>rosids</taxon>
        <taxon>fabids</taxon>
        <taxon>Fabales</taxon>
        <taxon>Fabaceae</taxon>
        <taxon>Cercidoideae</taxon>
        <taxon>Cercideae</taxon>
        <taxon>Bauhiniinae</taxon>
        <taxon>Bauhinia</taxon>
    </lineage>
</organism>
<evidence type="ECO:0000313" key="2">
    <source>
        <dbReference type="Proteomes" id="UP000828941"/>
    </source>
</evidence>
<keyword evidence="2" id="KW-1185">Reference proteome</keyword>
<sequence>MASVVFPSFLLIATCFSLYVSTPALAASPPDIASMLPESKVPQESINDMCSKTKDPDFCNKFAEGDMQTFLTIGDKGKTKVLNTAIDILSVSDQQFSSTLKNEKISEEDKNVVQTCLALYEKVKVSLKESATTADSGKLGRHLQAAGESLWQCEVALQAAKDSKVAQEIRVSNSLTNYFVSYMQNEFYAHIVTKY</sequence>
<accession>A0ACB9MIQ9</accession>
<reference evidence="1 2" key="1">
    <citation type="journal article" date="2022" name="DNA Res.">
        <title>Chromosomal-level genome assembly of the orchid tree Bauhinia variegata (Leguminosae; Cercidoideae) supports the allotetraploid origin hypothesis of Bauhinia.</title>
        <authorList>
            <person name="Zhong Y."/>
            <person name="Chen Y."/>
            <person name="Zheng D."/>
            <person name="Pang J."/>
            <person name="Liu Y."/>
            <person name="Luo S."/>
            <person name="Meng S."/>
            <person name="Qian L."/>
            <person name="Wei D."/>
            <person name="Dai S."/>
            <person name="Zhou R."/>
        </authorList>
    </citation>
    <scope>NUCLEOTIDE SEQUENCE [LARGE SCALE GENOMIC DNA]</scope>
    <source>
        <strain evidence="1">BV-YZ2020</strain>
    </source>
</reference>
<dbReference type="Proteomes" id="UP000828941">
    <property type="component" value="Chromosome 9"/>
</dbReference>
<protein>
    <submittedName>
        <fullName evidence="1">Uncharacterized protein</fullName>
    </submittedName>
</protein>
<dbReference type="EMBL" id="CM039434">
    <property type="protein sequence ID" value="KAI4323995.1"/>
    <property type="molecule type" value="Genomic_DNA"/>
</dbReference>
<comment type="caution">
    <text evidence="1">The sequence shown here is derived from an EMBL/GenBank/DDBJ whole genome shotgun (WGS) entry which is preliminary data.</text>
</comment>
<gene>
    <name evidence="1" type="ORF">L6164_023563</name>
</gene>